<organism evidence="1 2">
    <name type="scientific">Marinithermus hydrothermalis (strain DSM 14884 / JCM 11576 / T1)</name>
    <dbReference type="NCBI Taxonomy" id="869210"/>
    <lineage>
        <taxon>Bacteria</taxon>
        <taxon>Thermotogati</taxon>
        <taxon>Deinococcota</taxon>
        <taxon>Deinococci</taxon>
        <taxon>Thermales</taxon>
        <taxon>Thermaceae</taxon>
        <taxon>Marinithermus</taxon>
    </lineage>
</organism>
<protein>
    <submittedName>
        <fullName evidence="1">YbbR family protein</fullName>
    </submittedName>
</protein>
<keyword evidence="2" id="KW-1185">Reference proteome</keyword>
<dbReference type="Gene3D" id="2.170.120.30">
    <property type="match status" value="1"/>
</dbReference>
<dbReference type="Proteomes" id="UP000007030">
    <property type="component" value="Chromosome"/>
</dbReference>
<proteinExistence type="predicted"/>
<evidence type="ECO:0000313" key="2">
    <source>
        <dbReference type="Proteomes" id="UP000007030"/>
    </source>
</evidence>
<accession>F2NR13</accession>
<dbReference type="PANTHER" id="PTHR37804">
    <property type="entry name" value="CDAA REGULATORY PROTEIN CDAR"/>
    <property type="match status" value="1"/>
</dbReference>
<reference evidence="1 2" key="1">
    <citation type="journal article" date="2012" name="Stand. Genomic Sci.">
        <title>Complete genome sequence of the aerobic, heterotroph Marinithermus hydrothermalis type strain (T1(T)) from a deep-sea hydrothermal vent chimney.</title>
        <authorList>
            <person name="Copeland A."/>
            <person name="Gu W."/>
            <person name="Yasawong M."/>
            <person name="Lapidus A."/>
            <person name="Lucas S."/>
            <person name="Deshpande S."/>
            <person name="Pagani I."/>
            <person name="Tapia R."/>
            <person name="Cheng J.F."/>
            <person name="Goodwin L.A."/>
            <person name="Pitluck S."/>
            <person name="Liolios K."/>
            <person name="Ivanova N."/>
            <person name="Mavromatis K."/>
            <person name="Mikhailova N."/>
            <person name="Pati A."/>
            <person name="Chen A."/>
            <person name="Palaniappan K."/>
            <person name="Land M."/>
            <person name="Pan C."/>
            <person name="Brambilla E.M."/>
            <person name="Rohde M."/>
            <person name="Tindall B.J."/>
            <person name="Sikorski J."/>
            <person name="Goker M."/>
            <person name="Detter J.C."/>
            <person name="Bristow J."/>
            <person name="Eisen J.A."/>
            <person name="Markowitz V."/>
            <person name="Hugenholtz P."/>
            <person name="Kyrpides N.C."/>
            <person name="Klenk H.P."/>
            <person name="Woyke T."/>
        </authorList>
    </citation>
    <scope>NUCLEOTIDE SEQUENCE [LARGE SCALE GENOMIC DNA]</scope>
    <source>
        <strain evidence="2">DSM 14884 / JCM 11576 / T1</strain>
    </source>
</reference>
<sequence>MSPREVWARLMHNWPAKLLTFLIAFMLWYQLRENEPVVDRTFVRELQVIGLGEDRVAVGLPEVVQVRVRGTARRVETLSPNAVVPFVDLSRVEGETFDQRIQIQLPPGIQVVDIVPDRLIGRIEPLGEALLPVEVFSPGVGLRFSPNQVRARGPDREVQRAVAAVGLELQGEDEVALYAVDAAGRPVTGLALEPNTARVEARAPLLIERAVPLRLEPPPAGLRLVEARVPTEVTVVGPPEALDGLEFIPARAEWREGSYVAPLALELPDGVRAGGEVWGRFRVERAEPVE</sequence>
<dbReference type="STRING" id="869210.Marky_1860"/>
<dbReference type="PANTHER" id="PTHR37804:SF1">
    <property type="entry name" value="CDAA REGULATORY PROTEIN CDAR"/>
    <property type="match status" value="1"/>
</dbReference>
<dbReference type="RefSeq" id="WP_013704637.1">
    <property type="nucleotide sequence ID" value="NC_015387.1"/>
</dbReference>
<dbReference type="KEGG" id="mhd:Marky_1860"/>
<gene>
    <name evidence="1" type="ordered locus">Marky_1860</name>
</gene>
<dbReference type="InterPro" id="IPR053154">
    <property type="entry name" value="c-di-AMP_regulator"/>
</dbReference>
<evidence type="ECO:0000313" key="1">
    <source>
        <dbReference type="EMBL" id="AEB12591.1"/>
    </source>
</evidence>
<dbReference type="eggNOG" id="COG4856">
    <property type="taxonomic scope" value="Bacteria"/>
</dbReference>
<dbReference type="AlphaFoldDB" id="F2NR13"/>
<dbReference type="OrthoDB" id="30503at2"/>
<name>F2NR13_MARHT</name>
<dbReference type="EMBL" id="CP002630">
    <property type="protein sequence ID" value="AEB12591.1"/>
    <property type="molecule type" value="Genomic_DNA"/>
</dbReference>
<dbReference type="HOGENOM" id="CLU_039811_5_0_0"/>